<gene>
    <name evidence="2" type="ORF">MKK02DRAFT_28890</name>
</gene>
<dbReference type="EMBL" id="JAKWFO010000008">
    <property type="protein sequence ID" value="KAI9634228.1"/>
    <property type="molecule type" value="Genomic_DNA"/>
</dbReference>
<feature type="region of interest" description="Disordered" evidence="1">
    <location>
        <begin position="283"/>
        <end position="416"/>
    </location>
</feature>
<feature type="compositionally biased region" description="Basic and acidic residues" evidence="1">
    <location>
        <begin position="169"/>
        <end position="188"/>
    </location>
</feature>
<proteinExistence type="predicted"/>
<dbReference type="GeneID" id="77726867"/>
<feature type="region of interest" description="Disordered" evidence="1">
    <location>
        <begin position="147"/>
        <end position="188"/>
    </location>
</feature>
<reference evidence="2" key="1">
    <citation type="journal article" date="2022" name="G3 (Bethesda)">
        <title>High quality genome of the basidiomycete yeast Dioszegia hungarica PDD-24b-2 isolated from cloud water.</title>
        <authorList>
            <person name="Jarrige D."/>
            <person name="Haridas S."/>
            <person name="Bleykasten-Grosshans C."/>
            <person name="Joly M."/>
            <person name="Nadalig T."/>
            <person name="Sancelme M."/>
            <person name="Vuilleumier S."/>
            <person name="Grigoriev I.V."/>
            <person name="Amato P."/>
            <person name="Bringel F."/>
        </authorList>
    </citation>
    <scope>NUCLEOTIDE SEQUENCE</scope>
    <source>
        <strain evidence="2">PDD-24b-2</strain>
    </source>
</reference>
<evidence type="ECO:0000313" key="2">
    <source>
        <dbReference type="EMBL" id="KAI9634228.1"/>
    </source>
</evidence>
<dbReference type="RefSeq" id="XP_052944005.1">
    <property type="nucleotide sequence ID" value="XM_053087662.1"/>
</dbReference>
<feature type="compositionally biased region" description="Polar residues" evidence="1">
    <location>
        <begin position="311"/>
        <end position="321"/>
    </location>
</feature>
<keyword evidence="3" id="KW-1185">Reference proteome</keyword>
<comment type="caution">
    <text evidence="2">The sequence shown here is derived from an EMBL/GenBank/DDBJ whole genome shotgun (WGS) entry which is preliminary data.</text>
</comment>
<feature type="compositionally biased region" description="Basic and acidic residues" evidence="1">
    <location>
        <begin position="149"/>
        <end position="162"/>
    </location>
</feature>
<evidence type="ECO:0000256" key="1">
    <source>
        <dbReference type="SAM" id="MobiDB-lite"/>
    </source>
</evidence>
<feature type="compositionally biased region" description="Basic and acidic residues" evidence="1">
    <location>
        <begin position="283"/>
        <end position="296"/>
    </location>
</feature>
<accession>A0AA38LT11</accession>
<protein>
    <submittedName>
        <fullName evidence="2">Uncharacterized protein</fullName>
    </submittedName>
</protein>
<dbReference type="AlphaFoldDB" id="A0AA38LT11"/>
<feature type="compositionally biased region" description="Basic and acidic residues" evidence="1">
    <location>
        <begin position="405"/>
        <end position="416"/>
    </location>
</feature>
<sequence>MTVDLTDDLLYGNCCLPVSTHKPDQIVDGDTYTFASHIIQALYDPTGKRLRDIDTAAKELSEVHKTDELDMKSEVCRTLWQLREQSRSDKDLLHTLTGLFVREIPHIVSYHIAVTRKSRPGLPGRIRDGACIAHPSEMLWDKRRRSLRSAKDHQGTKGERRAQAGCFGSDERGGALDGRPGPHMEGKGTQRRELPMLYHDPTPDSVKGSGLRATQESLDQGTRAAAQRLRDLTLPPRTRMRRDGNMSKSDVLTAMIAEADHDLTLYDSESEMATEAIDASSKLLRDTQGRCSDTRVSRTGTDVLHIGGSPVLSNDPASSSVAAAVIKPETKDETQTAQTADSEPEAGHGAPKADDDDAGSETGTVSSGTVCAATEGDNLEDFELVPSAEEFEFARGADTEDDDDYKFSRDSQAVEK</sequence>
<dbReference type="Proteomes" id="UP001164286">
    <property type="component" value="Unassembled WGS sequence"/>
</dbReference>
<organism evidence="2 3">
    <name type="scientific">Dioszegia hungarica</name>
    <dbReference type="NCBI Taxonomy" id="4972"/>
    <lineage>
        <taxon>Eukaryota</taxon>
        <taxon>Fungi</taxon>
        <taxon>Dikarya</taxon>
        <taxon>Basidiomycota</taxon>
        <taxon>Agaricomycotina</taxon>
        <taxon>Tremellomycetes</taxon>
        <taxon>Tremellales</taxon>
        <taxon>Bulleribasidiaceae</taxon>
        <taxon>Dioszegia</taxon>
    </lineage>
</organism>
<name>A0AA38LT11_9TREE</name>
<evidence type="ECO:0000313" key="3">
    <source>
        <dbReference type="Proteomes" id="UP001164286"/>
    </source>
</evidence>